<reference evidence="1" key="1">
    <citation type="submission" date="2023-07" db="EMBL/GenBank/DDBJ databases">
        <authorList>
            <consortium name="AG Swart"/>
            <person name="Singh M."/>
            <person name="Singh A."/>
            <person name="Seah K."/>
            <person name="Emmerich C."/>
        </authorList>
    </citation>
    <scope>NUCLEOTIDE SEQUENCE</scope>
    <source>
        <strain evidence="1">DP1</strain>
    </source>
</reference>
<proteinExistence type="predicted"/>
<name>A0AAD1U7M7_EUPCR</name>
<dbReference type="AlphaFoldDB" id="A0AAD1U7M7"/>
<comment type="caution">
    <text evidence="1">The sequence shown here is derived from an EMBL/GenBank/DDBJ whole genome shotgun (WGS) entry which is preliminary data.</text>
</comment>
<dbReference type="Proteomes" id="UP001295684">
    <property type="component" value="Unassembled WGS sequence"/>
</dbReference>
<accession>A0AAD1U7M7</accession>
<sequence length="522" mass="61420">MIVKRSYGRTLSWLSNRRFITYDMEEVIEHQRLLKPRDTFTEVLNRFEDISDISEYEWLDLQHENKNFIAPVKPYKEDSSYSDSILTRRDDFRLDRDTYLEYIHTSRNGDITYKTYKGAQILFIGPDYHSLAGTRLKDLYKTLTLAKPNVLFVQQKPDRFLDEMKYLPTKTKKNDIFIEDYGKEQIKVEFDIETYINQLVIEGHQLFASHESYNRVVRDLNKAGIFVQKRLKDESEEAYQLRVEEMKEYGIMDTRERISADSMTAIGLWASSHQKPIILADIPDYLHRKNIARSEGVSEMRELLKEGCSDVILDPKIYPQKPYFGAVHRCPDIMFHYGDRYMASLLKSVINRNPEIGTIAVLCGYGQTKSIPTYMDFSEATLYDNLSVSDTKTHKYFGKVDSIHSMVEKQVILDHLYLHKNECALDYIQEQEKAGEVPNGVTQEPIFKTLRYLINHELKESPNPVDYDYNYFKHLYLMLFANEVNQLRQDSYAGARKQLENELKRRVRDDPELIRRIQVAKS</sequence>
<protein>
    <submittedName>
        <fullName evidence="1">Uncharacterized protein</fullName>
    </submittedName>
</protein>
<evidence type="ECO:0000313" key="1">
    <source>
        <dbReference type="EMBL" id="CAI2363835.1"/>
    </source>
</evidence>
<dbReference type="EMBL" id="CAMPGE010004985">
    <property type="protein sequence ID" value="CAI2363835.1"/>
    <property type="molecule type" value="Genomic_DNA"/>
</dbReference>
<organism evidence="1 2">
    <name type="scientific">Euplotes crassus</name>
    <dbReference type="NCBI Taxonomy" id="5936"/>
    <lineage>
        <taxon>Eukaryota</taxon>
        <taxon>Sar</taxon>
        <taxon>Alveolata</taxon>
        <taxon>Ciliophora</taxon>
        <taxon>Intramacronucleata</taxon>
        <taxon>Spirotrichea</taxon>
        <taxon>Hypotrichia</taxon>
        <taxon>Euplotida</taxon>
        <taxon>Euplotidae</taxon>
        <taxon>Moneuplotes</taxon>
    </lineage>
</organism>
<evidence type="ECO:0000313" key="2">
    <source>
        <dbReference type="Proteomes" id="UP001295684"/>
    </source>
</evidence>
<keyword evidence="2" id="KW-1185">Reference proteome</keyword>
<gene>
    <name evidence="1" type="ORF">ECRASSUSDP1_LOCUS5175</name>
</gene>